<keyword evidence="2" id="KW-1185">Reference proteome</keyword>
<gene>
    <name evidence="1" type="ORF">OH76DRAFT_1360014</name>
</gene>
<reference evidence="1 2" key="1">
    <citation type="journal article" date="2018" name="Biotechnol. Biofuels">
        <title>Integrative visual omics of the white-rot fungus Polyporus brumalis exposes the biotechnological potential of its oxidative enzymes for delignifying raw plant biomass.</title>
        <authorList>
            <person name="Miyauchi S."/>
            <person name="Rancon A."/>
            <person name="Drula E."/>
            <person name="Hage H."/>
            <person name="Chaduli D."/>
            <person name="Favel A."/>
            <person name="Grisel S."/>
            <person name="Henrissat B."/>
            <person name="Herpoel-Gimbert I."/>
            <person name="Ruiz-Duenas F.J."/>
            <person name="Chevret D."/>
            <person name="Hainaut M."/>
            <person name="Lin J."/>
            <person name="Wang M."/>
            <person name="Pangilinan J."/>
            <person name="Lipzen A."/>
            <person name="Lesage-Meessen L."/>
            <person name="Navarro D."/>
            <person name="Riley R."/>
            <person name="Grigoriev I.V."/>
            <person name="Zhou S."/>
            <person name="Raouche S."/>
            <person name="Rosso M.N."/>
        </authorList>
    </citation>
    <scope>NUCLEOTIDE SEQUENCE [LARGE SCALE GENOMIC DNA]</scope>
    <source>
        <strain evidence="1 2">BRFM 1820</strain>
    </source>
</reference>
<dbReference type="Gene3D" id="3.30.70.270">
    <property type="match status" value="1"/>
</dbReference>
<dbReference type="AlphaFoldDB" id="A0A371CV88"/>
<sequence>MTPEHLEGLLKTIEPGLLTPEEVDLLAFVVHSRARAFAWEYAEKGFFDPRYFPDYKIPFVEHIPWQVPPIPLPLAIRDAVRDEVRRFEALGRFEPSTASYRSALWAVAKKPGSKPPVRLVVAVERLNAVTVRDASLPPNINDFAESFAGHAIYFAGDMFSGFD</sequence>
<dbReference type="EMBL" id="KZ857453">
    <property type="protein sequence ID" value="RDX44194.1"/>
    <property type="molecule type" value="Genomic_DNA"/>
</dbReference>
<dbReference type="Proteomes" id="UP000256964">
    <property type="component" value="Unassembled WGS sequence"/>
</dbReference>
<dbReference type="Gene3D" id="3.10.10.10">
    <property type="entry name" value="HIV Type 1 Reverse Transcriptase, subunit A, domain 1"/>
    <property type="match status" value="1"/>
</dbReference>
<feature type="non-terminal residue" evidence="1">
    <location>
        <position position="163"/>
    </location>
</feature>
<dbReference type="STRING" id="139420.A0A371CV88"/>
<evidence type="ECO:0000313" key="1">
    <source>
        <dbReference type="EMBL" id="RDX44194.1"/>
    </source>
</evidence>
<evidence type="ECO:0000313" key="2">
    <source>
        <dbReference type="Proteomes" id="UP000256964"/>
    </source>
</evidence>
<organism evidence="1 2">
    <name type="scientific">Lentinus brumalis</name>
    <dbReference type="NCBI Taxonomy" id="2498619"/>
    <lineage>
        <taxon>Eukaryota</taxon>
        <taxon>Fungi</taxon>
        <taxon>Dikarya</taxon>
        <taxon>Basidiomycota</taxon>
        <taxon>Agaricomycotina</taxon>
        <taxon>Agaricomycetes</taxon>
        <taxon>Polyporales</taxon>
        <taxon>Polyporaceae</taxon>
        <taxon>Lentinus</taxon>
    </lineage>
</organism>
<dbReference type="SUPFAM" id="SSF56672">
    <property type="entry name" value="DNA/RNA polymerases"/>
    <property type="match status" value="1"/>
</dbReference>
<dbReference type="OrthoDB" id="5599163at2759"/>
<protein>
    <submittedName>
        <fullName evidence="1">Uncharacterized protein</fullName>
    </submittedName>
</protein>
<dbReference type="InterPro" id="IPR043128">
    <property type="entry name" value="Rev_trsase/Diguanyl_cyclase"/>
</dbReference>
<name>A0A371CV88_9APHY</name>
<accession>A0A371CV88</accession>
<proteinExistence type="predicted"/>
<dbReference type="InterPro" id="IPR043502">
    <property type="entry name" value="DNA/RNA_pol_sf"/>
</dbReference>